<dbReference type="PANTHER" id="PTHR31650:SF1">
    <property type="entry name" value="WAX ESTER SYNTHASE_DIACYLGLYCEROL ACYLTRANSFERASE 4-RELATED"/>
    <property type="match status" value="1"/>
</dbReference>
<evidence type="ECO:0000256" key="8">
    <source>
        <dbReference type="ARBA" id="ARBA00023098"/>
    </source>
</evidence>
<organism evidence="13 14">
    <name type="scientific">Zhongshania borealis</name>
    <dbReference type="NCBI Taxonomy" id="889488"/>
    <lineage>
        <taxon>Bacteria</taxon>
        <taxon>Pseudomonadati</taxon>
        <taxon>Pseudomonadota</taxon>
        <taxon>Gammaproteobacteria</taxon>
        <taxon>Cellvibrionales</taxon>
        <taxon>Spongiibacteraceae</taxon>
        <taxon>Zhongshania</taxon>
    </lineage>
</organism>
<evidence type="ECO:0000256" key="10">
    <source>
        <dbReference type="ARBA" id="ARBA00048109"/>
    </source>
</evidence>
<comment type="similarity">
    <text evidence="3">Belongs to the long-chain O-acyltransferase family.</text>
</comment>
<dbReference type="InterPro" id="IPR014292">
    <property type="entry name" value="Acyl_transf_WS/DGAT"/>
</dbReference>
<evidence type="ECO:0000259" key="11">
    <source>
        <dbReference type="Pfam" id="PF03007"/>
    </source>
</evidence>
<dbReference type="EMBL" id="BAABDM010000001">
    <property type="protein sequence ID" value="GAA4081697.1"/>
    <property type="molecule type" value="Genomic_DNA"/>
</dbReference>
<dbReference type="SUPFAM" id="SSF52777">
    <property type="entry name" value="CoA-dependent acyltransferases"/>
    <property type="match status" value="1"/>
</dbReference>
<feature type="domain" description="O-acyltransferase WSD1 C-terminal" evidence="12">
    <location>
        <begin position="320"/>
        <end position="464"/>
    </location>
</feature>
<protein>
    <recommendedName>
        <fullName evidence="4">diacylglycerol O-acyltransferase</fullName>
        <ecNumber evidence="4">2.3.1.20</ecNumber>
    </recommendedName>
</protein>
<reference evidence="14" key="1">
    <citation type="journal article" date="2019" name="Int. J. Syst. Evol. Microbiol.">
        <title>The Global Catalogue of Microorganisms (GCM) 10K type strain sequencing project: providing services to taxonomists for standard genome sequencing and annotation.</title>
        <authorList>
            <consortium name="The Broad Institute Genomics Platform"/>
            <consortium name="The Broad Institute Genome Sequencing Center for Infectious Disease"/>
            <person name="Wu L."/>
            <person name="Ma J."/>
        </authorList>
    </citation>
    <scope>NUCLEOTIDE SEQUENCE [LARGE SCALE GENOMIC DNA]</scope>
    <source>
        <strain evidence="14">JCM 17304</strain>
    </source>
</reference>
<keyword evidence="14" id="KW-1185">Reference proteome</keyword>
<proteinExistence type="inferred from homology"/>
<keyword evidence="8" id="KW-0443">Lipid metabolism</keyword>
<comment type="catalytic activity">
    <reaction evidence="10">
        <text>an acyl-CoA + a 1,2-diacyl-sn-glycerol = a triacyl-sn-glycerol + CoA</text>
        <dbReference type="Rhea" id="RHEA:10868"/>
        <dbReference type="ChEBI" id="CHEBI:17815"/>
        <dbReference type="ChEBI" id="CHEBI:57287"/>
        <dbReference type="ChEBI" id="CHEBI:58342"/>
        <dbReference type="ChEBI" id="CHEBI:64615"/>
        <dbReference type="EC" id="2.3.1.20"/>
    </reaction>
</comment>
<comment type="caution">
    <text evidence="13">The sequence shown here is derived from an EMBL/GenBank/DDBJ whole genome shotgun (WGS) entry which is preliminary data.</text>
</comment>
<feature type="domain" description="O-acyltransferase WSD1-like N-terminal" evidence="11">
    <location>
        <begin position="13"/>
        <end position="278"/>
    </location>
</feature>
<dbReference type="Pfam" id="PF06974">
    <property type="entry name" value="WS_DGAT_C"/>
    <property type="match status" value="1"/>
</dbReference>
<evidence type="ECO:0000256" key="2">
    <source>
        <dbReference type="ARBA" id="ARBA00005189"/>
    </source>
</evidence>
<dbReference type="EC" id="2.3.1.20" evidence="4"/>
<evidence type="ECO:0000256" key="9">
    <source>
        <dbReference type="ARBA" id="ARBA00023315"/>
    </source>
</evidence>
<name>A0ABP7W6F2_9GAMM</name>
<comment type="pathway">
    <text evidence="2">Lipid metabolism.</text>
</comment>
<dbReference type="Pfam" id="PF03007">
    <property type="entry name" value="WS_DGAT_cat"/>
    <property type="match status" value="1"/>
</dbReference>
<evidence type="ECO:0000256" key="3">
    <source>
        <dbReference type="ARBA" id="ARBA00009587"/>
    </source>
</evidence>
<evidence type="ECO:0000256" key="1">
    <source>
        <dbReference type="ARBA" id="ARBA00004771"/>
    </source>
</evidence>
<dbReference type="InterPro" id="IPR045034">
    <property type="entry name" value="O-acyltransferase_WSD1-like"/>
</dbReference>
<keyword evidence="7" id="KW-0319">Glycerol metabolism</keyword>
<evidence type="ECO:0000313" key="14">
    <source>
        <dbReference type="Proteomes" id="UP001500392"/>
    </source>
</evidence>
<evidence type="ECO:0000313" key="13">
    <source>
        <dbReference type="EMBL" id="GAA4081697.1"/>
    </source>
</evidence>
<dbReference type="InterPro" id="IPR004255">
    <property type="entry name" value="O-acyltransferase_WSD1_N"/>
</dbReference>
<evidence type="ECO:0000256" key="4">
    <source>
        <dbReference type="ARBA" id="ARBA00013244"/>
    </source>
</evidence>
<keyword evidence="6" id="KW-0808">Transferase</keyword>
<dbReference type="InterPro" id="IPR009721">
    <property type="entry name" value="O-acyltransferase_WSD1_C"/>
</dbReference>
<evidence type="ECO:0000256" key="6">
    <source>
        <dbReference type="ARBA" id="ARBA00022679"/>
    </source>
</evidence>
<comment type="pathway">
    <text evidence="1">Glycerolipid metabolism; triacylglycerol biosynthesis.</text>
</comment>
<evidence type="ECO:0000256" key="5">
    <source>
        <dbReference type="ARBA" id="ARBA00022516"/>
    </source>
</evidence>
<gene>
    <name evidence="13" type="ORF">GCM10022414_00020</name>
</gene>
<accession>A0ABP7W6F2</accession>
<keyword evidence="9" id="KW-0012">Acyltransferase</keyword>
<keyword evidence="5" id="KW-0444">Lipid biosynthesis</keyword>
<dbReference type="PANTHER" id="PTHR31650">
    <property type="entry name" value="O-ACYLTRANSFERASE (WSD1-LIKE) FAMILY PROTEIN"/>
    <property type="match status" value="1"/>
</dbReference>
<evidence type="ECO:0000259" key="12">
    <source>
        <dbReference type="Pfam" id="PF06974"/>
    </source>
</evidence>
<dbReference type="Proteomes" id="UP001500392">
    <property type="component" value="Unassembled WGS sequence"/>
</dbReference>
<evidence type="ECO:0000256" key="7">
    <source>
        <dbReference type="ARBA" id="ARBA00022798"/>
    </source>
</evidence>
<dbReference type="NCBIfam" id="TIGR02946">
    <property type="entry name" value="acyl_WS_DGAT"/>
    <property type="match status" value="1"/>
</dbReference>
<sequence length="478" mass="53174">MQTQGVDIVMAKLSIMDLAFFLTETDASPKHVGGLLMFRKPTKADAGYVEQVVAEYAGNINEMRAPFNQIIKFSRFSAPQWQVDSQFNIENHVFFHTLAGHDFRESLYAEVSELHSTRLDKSRPMWEMHVFQGIDDQRFAIYTKLHHAYADGVTMSSWLVNSLSKSARTKSVTPIWSVLPQKRLQNTADSISIMKVLTQLGGRYGDYFRAFAGLSKLSTQLALESLHLTKNAVAVPFKANPNTPLTGQVSAGRQIATAAVDMDRVTRLRKQTRSTLNHIALTCIDGALHRYLQDCECDIDEPITIQMPVNLRRRGDDSLGNKIGIVLVELASKTTDPYERLREIGFTLRNVRYQIDGVPPASVMAYTVLLGSLSLVGEALKLGDVLPPLGNTLVSNVPGPAKPLYLKGAKLEEMYPLSALTPSNHLNITLYSYDGRLQFGLVASQAMPNLDILSDYIHDAFDDLEDAVSPNRSKVEQK</sequence>